<dbReference type="Proteomes" id="UP001168380">
    <property type="component" value="Unassembled WGS sequence"/>
</dbReference>
<name>A0ABT8TD57_9GAMM</name>
<feature type="chain" id="PRO_5045880861" evidence="1">
    <location>
        <begin position="27"/>
        <end position="190"/>
    </location>
</feature>
<evidence type="ECO:0000256" key="1">
    <source>
        <dbReference type="SAM" id="SignalP"/>
    </source>
</evidence>
<dbReference type="EMBL" id="JAULRT010000035">
    <property type="protein sequence ID" value="MDO3381504.1"/>
    <property type="molecule type" value="Genomic_DNA"/>
</dbReference>
<gene>
    <name evidence="2" type="ORF">QWI16_04915</name>
</gene>
<organism evidence="2 3">
    <name type="scientific">Gilvimarinus algae</name>
    <dbReference type="NCBI Taxonomy" id="3058037"/>
    <lineage>
        <taxon>Bacteria</taxon>
        <taxon>Pseudomonadati</taxon>
        <taxon>Pseudomonadota</taxon>
        <taxon>Gammaproteobacteria</taxon>
        <taxon>Cellvibrionales</taxon>
        <taxon>Cellvibrionaceae</taxon>
        <taxon>Gilvimarinus</taxon>
    </lineage>
</organism>
<evidence type="ECO:0000313" key="2">
    <source>
        <dbReference type="EMBL" id="MDO3381504.1"/>
    </source>
</evidence>
<feature type="signal peptide" evidence="1">
    <location>
        <begin position="1"/>
        <end position="26"/>
    </location>
</feature>
<dbReference type="RefSeq" id="WP_302711638.1">
    <property type="nucleotide sequence ID" value="NZ_JAULRT010000035.1"/>
</dbReference>
<reference evidence="2" key="1">
    <citation type="submission" date="2023-07" db="EMBL/GenBank/DDBJ databases">
        <title>Gilvimarinus algae sp. nov., isolated from the surface of Kelp.</title>
        <authorList>
            <person name="Sun Y.Y."/>
            <person name="Gong Y."/>
            <person name="Du Z.J."/>
        </authorList>
    </citation>
    <scope>NUCLEOTIDE SEQUENCE</scope>
    <source>
        <strain evidence="2">SDUM040014</strain>
    </source>
</reference>
<accession>A0ABT8TD57</accession>
<protein>
    <submittedName>
        <fullName evidence="2">Uncharacterized protein</fullName>
    </submittedName>
</protein>
<keyword evidence="3" id="KW-1185">Reference proteome</keyword>
<comment type="caution">
    <text evidence="2">The sequence shown here is derived from an EMBL/GenBank/DDBJ whole genome shotgun (WGS) entry which is preliminary data.</text>
</comment>
<evidence type="ECO:0000313" key="3">
    <source>
        <dbReference type="Proteomes" id="UP001168380"/>
    </source>
</evidence>
<proteinExistence type="predicted"/>
<sequence>MTYRIFRSLSGCSLMLALIAPSMVMAANKPDIYLNENIGFNVEGYKYAQEEFPCEVDKLLVEKILERGQEQQLNIQATNAQGDIYNQGIPVMAIDIEALVLGSDEHSYGTRSHSNLPSVKVTAALIDTSRFSEGFVQARQSCAIATLNEFNPSSNVLDLGSGGVTVCGAIEKCVSDLGKDVVKWAGSQLD</sequence>
<keyword evidence="1" id="KW-0732">Signal</keyword>